<evidence type="ECO:0000313" key="2">
    <source>
        <dbReference type="EMBL" id="OOS03421.1"/>
    </source>
</evidence>
<accession>A0A1T0B118</accession>
<dbReference type="NCBIfam" id="NF008362">
    <property type="entry name" value="PRK11152.1"/>
    <property type="match status" value="1"/>
</dbReference>
<protein>
    <submittedName>
        <fullName evidence="2">Acetolactate synthase 2 small subunit</fullName>
    </submittedName>
</protein>
<dbReference type="EMBL" id="MUYB01000026">
    <property type="protein sequence ID" value="OOS03421.1"/>
    <property type="molecule type" value="Genomic_DNA"/>
</dbReference>
<dbReference type="AlphaFoldDB" id="A0A1T0B118"/>
<dbReference type="Proteomes" id="UP000190023">
    <property type="component" value="Unassembled WGS sequence"/>
</dbReference>
<dbReference type="OrthoDB" id="6198158at2"/>
<feature type="domain" description="ACT" evidence="1">
    <location>
        <begin position="5"/>
        <end position="73"/>
    </location>
</feature>
<dbReference type="Pfam" id="PF13710">
    <property type="entry name" value="ACT_5"/>
    <property type="match status" value="1"/>
</dbReference>
<organism evidence="2 3">
    <name type="scientific">[Haemophilus] felis</name>
    <dbReference type="NCBI Taxonomy" id="123822"/>
    <lineage>
        <taxon>Bacteria</taxon>
        <taxon>Pseudomonadati</taxon>
        <taxon>Pseudomonadota</taxon>
        <taxon>Gammaproteobacteria</taxon>
        <taxon>Pasteurellales</taxon>
        <taxon>Pasteurellaceae</taxon>
    </lineage>
</organism>
<dbReference type="PROSITE" id="PS51671">
    <property type="entry name" value="ACT"/>
    <property type="match status" value="1"/>
</dbReference>
<evidence type="ECO:0000259" key="1">
    <source>
        <dbReference type="PROSITE" id="PS51671"/>
    </source>
</evidence>
<dbReference type="STRING" id="123822.B0188_06130"/>
<dbReference type="SUPFAM" id="SSF55021">
    <property type="entry name" value="ACT-like"/>
    <property type="match status" value="1"/>
</dbReference>
<dbReference type="Gene3D" id="3.30.70.260">
    <property type="match status" value="1"/>
</dbReference>
<comment type="caution">
    <text evidence="2">The sequence shown here is derived from an EMBL/GenBank/DDBJ whole genome shotgun (WGS) entry which is preliminary data.</text>
</comment>
<proteinExistence type="predicted"/>
<dbReference type="InterPro" id="IPR002912">
    <property type="entry name" value="ACT_dom"/>
</dbReference>
<reference evidence="2 3" key="1">
    <citation type="submission" date="2017-02" db="EMBL/GenBank/DDBJ databases">
        <title>Draft genome sequence of Haemophilus felis CCUG 31170 type strain.</title>
        <authorList>
            <person name="Engstrom-Jakobsson H."/>
            <person name="Salva-Serra F."/>
            <person name="Thorell K."/>
            <person name="Gonzales-Siles L."/>
            <person name="Karlsson R."/>
            <person name="Boulund F."/>
            <person name="Engstrand L."/>
            <person name="Kristiansson E."/>
            <person name="Moore E."/>
        </authorList>
    </citation>
    <scope>NUCLEOTIDE SEQUENCE [LARGE SCALE GENOMIC DNA]</scope>
    <source>
        <strain evidence="2 3">CCUG 31170</strain>
    </source>
</reference>
<keyword evidence="3" id="KW-1185">Reference proteome</keyword>
<gene>
    <name evidence="2" type="ORF">B0188_06130</name>
</gene>
<name>A0A1T0B118_9PAST</name>
<dbReference type="InterPro" id="IPR045865">
    <property type="entry name" value="ACT-like_dom_sf"/>
</dbReference>
<sequence length="73" mass="8798">MQTYQVTLEVNQRPETLERILRVIRHRGFYVIEMNMRSQNNAAQIHLTVQSERELHLLTNQLSKVYDVIRLDF</sequence>
<evidence type="ECO:0000313" key="3">
    <source>
        <dbReference type="Proteomes" id="UP000190023"/>
    </source>
</evidence>